<evidence type="ECO:0000313" key="5">
    <source>
        <dbReference type="Proteomes" id="UP001285354"/>
    </source>
</evidence>
<feature type="transmembrane region" description="Helical" evidence="2">
    <location>
        <begin position="145"/>
        <end position="163"/>
    </location>
</feature>
<keyword evidence="2" id="KW-1133">Transmembrane helix</keyword>
<evidence type="ECO:0000256" key="2">
    <source>
        <dbReference type="SAM" id="Phobius"/>
    </source>
</evidence>
<evidence type="ECO:0000313" key="4">
    <source>
        <dbReference type="EMBL" id="KAK2627378.1"/>
    </source>
</evidence>
<name>A0AAD9WEK2_9HELO</name>
<accession>A0AAD9WEK2</accession>
<evidence type="ECO:0000259" key="3">
    <source>
        <dbReference type="Pfam" id="PF24841"/>
    </source>
</evidence>
<feature type="region of interest" description="Disordered" evidence="1">
    <location>
        <begin position="1"/>
        <end position="28"/>
    </location>
</feature>
<dbReference type="PANTHER" id="PTHR37846:SF1">
    <property type="entry name" value="DEACETYLASE-LIKE PROTEIN"/>
    <property type="match status" value="1"/>
</dbReference>
<dbReference type="EMBL" id="JAUBYV010000004">
    <property type="protein sequence ID" value="KAK2627378.1"/>
    <property type="molecule type" value="Genomic_DNA"/>
</dbReference>
<proteinExistence type="predicted"/>
<gene>
    <name evidence="4" type="ORF">QTJ16_003344</name>
</gene>
<dbReference type="InterPro" id="IPR056136">
    <property type="entry name" value="DUF7719"/>
</dbReference>
<evidence type="ECO:0000256" key="1">
    <source>
        <dbReference type="SAM" id="MobiDB-lite"/>
    </source>
</evidence>
<comment type="caution">
    <text evidence="4">The sequence shown here is derived from an EMBL/GenBank/DDBJ whole genome shotgun (WGS) entry which is preliminary data.</text>
</comment>
<keyword evidence="2" id="KW-0812">Transmembrane</keyword>
<keyword evidence="2" id="KW-0472">Membrane</keyword>
<reference evidence="4" key="1">
    <citation type="submission" date="2023-06" db="EMBL/GenBank/DDBJ databases">
        <title>Draft genome of Marssonina rosae.</title>
        <authorList>
            <person name="Cheng Q."/>
        </authorList>
    </citation>
    <scope>NUCLEOTIDE SEQUENCE</scope>
    <source>
        <strain evidence="4">R4</strain>
    </source>
</reference>
<dbReference type="Pfam" id="PF24841">
    <property type="entry name" value="DUF7719"/>
    <property type="match status" value="1"/>
</dbReference>
<dbReference type="AlphaFoldDB" id="A0AAD9WEK2"/>
<keyword evidence="5" id="KW-1185">Reference proteome</keyword>
<protein>
    <recommendedName>
        <fullName evidence="3">DUF7719 domain-containing protein</fullName>
    </recommendedName>
</protein>
<feature type="transmembrane region" description="Helical" evidence="2">
    <location>
        <begin position="183"/>
        <end position="207"/>
    </location>
</feature>
<sequence>MVRNRTERAPQIPLSHPDRSGPGSHPTLLDIAEQRGILRDYAGKPDTANLAPRSRPRDDELGEEEALVGRFGESVLWSISLSMLHLTLDVLITHQYAAENIVWPEIIWRAVQALPIIFLLVYAFHQHPTPSPVLPPLSKPVMRRTQQVLFFVGSVSAGCYLIHITNEHPYYAVMKQSPALGCLWIWSVVELEFLPAGGSLLWCIVFLKMGGYKYL</sequence>
<dbReference type="PANTHER" id="PTHR37846">
    <property type="entry name" value="YALI0B21296P"/>
    <property type="match status" value="1"/>
</dbReference>
<feature type="domain" description="DUF7719" evidence="3">
    <location>
        <begin position="147"/>
        <end position="213"/>
    </location>
</feature>
<dbReference type="Proteomes" id="UP001285354">
    <property type="component" value="Unassembled WGS sequence"/>
</dbReference>
<organism evidence="4 5">
    <name type="scientific">Diplocarpon rosae</name>
    <dbReference type="NCBI Taxonomy" id="946125"/>
    <lineage>
        <taxon>Eukaryota</taxon>
        <taxon>Fungi</taxon>
        <taxon>Dikarya</taxon>
        <taxon>Ascomycota</taxon>
        <taxon>Pezizomycotina</taxon>
        <taxon>Leotiomycetes</taxon>
        <taxon>Helotiales</taxon>
        <taxon>Drepanopezizaceae</taxon>
        <taxon>Diplocarpon</taxon>
    </lineage>
</organism>